<gene>
    <name evidence="1" type="primary">jg25820</name>
    <name evidence="1" type="ORF">PAEG_LOCUS651</name>
</gene>
<dbReference type="GO" id="GO:0003676">
    <property type="term" value="F:nucleic acid binding"/>
    <property type="evidence" value="ECO:0007669"/>
    <property type="project" value="InterPro"/>
</dbReference>
<keyword evidence="2" id="KW-1185">Reference proteome</keyword>
<protein>
    <submittedName>
        <fullName evidence="1">Jg25820 protein</fullName>
    </submittedName>
</protein>
<accession>A0A8S4QFI8</accession>
<dbReference type="Proteomes" id="UP000838756">
    <property type="component" value="Unassembled WGS sequence"/>
</dbReference>
<evidence type="ECO:0000313" key="1">
    <source>
        <dbReference type="EMBL" id="CAH2208034.1"/>
    </source>
</evidence>
<dbReference type="Gene3D" id="3.30.420.10">
    <property type="entry name" value="Ribonuclease H-like superfamily/Ribonuclease H"/>
    <property type="match status" value="1"/>
</dbReference>
<sequence length="172" mass="20430">MSESNEEIRYILKFYYEKGKTKRKPRKKFAMFMDFYGVCKSTNLVHGMHFQCENFDVSFCVLICDSLLRHNETEPFLKKPITGDDMLIMYDKNVRKRSWSKAGRASQTGETRVNLQKGDAVCVVGLEGHYSLRAVTTRQDHRINEQLMRLKQEVERKRLELINKRVWLWLTK</sequence>
<dbReference type="OrthoDB" id="616263at2759"/>
<proteinExistence type="predicted"/>
<dbReference type="AlphaFoldDB" id="A0A8S4QFI8"/>
<organism evidence="1 2">
    <name type="scientific">Pararge aegeria aegeria</name>
    <dbReference type="NCBI Taxonomy" id="348720"/>
    <lineage>
        <taxon>Eukaryota</taxon>
        <taxon>Metazoa</taxon>
        <taxon>Ecdysozoa</taxon>
        <taxon>Arthropoda</taxon>
        <taxon>Hexapoda</taxon>
        <taxon>Insecta</taxon>
        <taxon>Pterygota</taxon>
        <taxon>Neoptera</taxon>
        <taxon>Endopterygota</taxon>
        <taxon>Lepidoptera</taxon>
        <taxon>Glossata</taxon>
        <taxon>Ditrysia</taxon>
        <taxon>Papilionoidea</taxon>
        <taxon>Nymphalidae</taxon>
        <taxon>Satyrinae</taxon>
        <taxon>Satyrini</taxon>
        <taxon>Parargina</taxon>
        <taxon>Pararge</taxon>
    </lineage>
</organism>
<evidence type="ECO:0000313" key="2">
    <source>
        <dbReference type="Proteomes" id="UP000838756"/>
    </source>
</evidence>
<dbReference type="InterPro" id="IPR036397">
    <property type="entry name" value="RNaseH_sf"/>
</dbReference>
<comment type="caution">
    <text evidence="1">The sequence shown here is derived from an EMBL/GenBank/DDBJ whole genome shotgun (WGS) entry which is preliminary data.</text>
</comment>
<dbReference type="EMBL" id="CAKXAJ010002040">
    <property type="protein sequence ID" value="CAH2208034.1"/>
    <property type="molecule type" value="Genomic_DNA"/>
</dbReference>
<name>A0A8S4QFI8_9NEOP</name>
<reference evidence="1" key="1">
    <citation type="submission" date="2022-03" db="EMBL/GenBank/DDBJ databases">
        <authorList>
            <person name="Lindestad O."/>
        </authorList>
    </citation>
    <scope>NUCLEOTIDE SEQUENCE</scope>
</reference>